<feature type="compositionally biased region" description="Polar residues" evidence="1">
    <location>
        <begin position="105"/>
        <end position="114"/>
    </location>
</feature>
<name>A0A137P399_CONC2</name>
<dbReference type="EMBL" id="KQ964532">
    <property type="protein sequence ID" value="KXN69493.1"/>
    <property type="molecule type" value="Genomic_DNA"/>
</dbReference>
<dbReference type="OMA" id="DCQWDPN"/>
<accession>A0A137P399</accession>
<gene>
    <name evidence="3" type="ORF">CONCODRAFT_79277</name>
</gene>
<feature type="region of interest" description="Disordered" evidence="1">
    <location>
        <begin position="93"/>
        <end position="114"/>
    </location>
</feature>
<dbReference type="InterPro" id="IPR036020">
    <property type="entry name" value="WW_dom_sf"/>
</dbReference>
<reference evidence="3 4" key="1">
    <citation type="journal article" date="2015" name="Genome Biol. Evol.">
        <title>Phylogenomic analyses indicate that early fungi evolved digesting cell walls of algal ancestors of land plants.</title>
        <authorList>
            <person name="Chang Y."/>
            <person name="Wang S."/>
            <person name="Sekimoto S."/>
            <person name="Aerts A.L."/>
            <person name="Choi C."/>
            <person name="Clum A."/>
            <person name="LaButti K.M."/>
            <person name="Lindquist E.A."/>
            <person name="Yee Ngan C."/>
            <person name="Ohm R.A."/>
            <person name="Salamov A.A."/>
            <person name="Grigoriev I.V."/>
            <person name="Spatafora J.W."/>
            <person name="Berbee M.L."/>
        </authorList>
    </citation>
    <scope>NUCLEOTIDE SEQUENCE [LARGE SCALE GENOMIC DNA]</scope>
    <source>
        <strain evidence="3 4">NRRL 28638</strain>
    </source>
</reference>
<dbReference type="AlphaFoldDB" id="A0A137P399"/>
<dbReference type="Proteomes" id="UP000070444">
    <property type="component" value="Unassembled WGS sequence"/>
</dbReference>
<dbReference type="SUPFAM" id="SSF51045">
    <property type="entry name" value="WW domain"/>
    <property type="match status" value="1"/>
</dbReference>
<dbReference type="CDD" id="cd00201">
    <property type="entry name" value="WW"/>
    <property type="match status" value="1"/>
</dbReference>
<dbReference type="PROSITE" id="PS50020">
    <property type="entry name" value="WW_DOMAIN_2"/>
    <property type="match status" value="1"/>
</dbReference>
<evidence type="ECO:0000313" key="4">
    <source>
        <dbReference type="Proteomes" id="UP000070444"/>
    </source>
</evidence>
<protein>
    <recommendedName>
        <fullName evidence="2">WW domain-containing protein</fullName>
    </recommendedName>
</protein>
<proteinExistence type="predicted"/>
<evidence type="ECO:0000259" key="2">
    <source>
        <dbReference type="PROSITE" id="PS50020"/>
    </source>
</evidence>
<evidence type="ECO:0000313" key="3">
    <source>
        <dbReference type="EMBL" id="KXN69493.1"/>
    </source>
</evidence>
<dbReference type="InterPro" id="IPR001202">
    <property type="entry name" value="WW_dom"/>
</dbReference>
<dbReference type="Gene3D" id="2.20.70.10">
    <property type="match status" value="1"/>
</dbReference>
<dbReference type="PROSITE" id="PS01159">
    <property type="entry name" value="WW_DOMAIN_1"/>
    <property type="match status" value="1"/>
</dbReference>
<organism evidence="3 4">
    <name type="scientific">Conidiobolus coronatus (strain ATCC 28846 / CBS 209.66 / NRRL 28638)</name>
    <name type="common">Delacroixia coronata</name>
    <dbReference type="NCBI Taxonomy" id="796925"/>
    <lineage>
        <taxon>Eukaryota</taxon>
        <taxon>Fungi</taxon>
        <taxon>Fungi incertae sedis</taxon>
        <taxon>Zoopagomycota</taxon>
        <taxon>Entomophthoromycotina</taxon>
        <taxon>Entomophthoromycetes</taxon>
        <taxon>Entomophthorales</taxon>
        <taxon>Ancylistaceae</taxon>
        <taxon>Conidiobolus</taxon>
    </lineage>
</organism>
<dbReference type="OrthoDB" id="2444812at2759"/>
<dbReference type="Pfam" id="PF00397">
    <property type="entry name" value="WW"/>
    <property type="match status" value="1"/>
</dbReference>
<keyword evidence="4" id="KW-1185">Reference proteome</keyword>
<evidence type="ECO:0000256" key="1">
    <source>
        <dbReference type="SAM" id="MobiDB-lite"/>
    </source>
</evidence>
<sequence length="249" mass="28920">MSYNSEVNSVPETYPPWQACWNEQYQCYYFWNTETNETTYDHPSSRQSYSTQTSQGYNLPLTNIDALFDKIDNIKEELDKEKPLIIEKLNELEEESGEQSQAQSNYPTSNQTYPEEQEFDSAYYDLYRQEGVAVPNSGSYYPSNSGAGEHSIVGAFNTKTGKFQTESSLNPENVSVHSKAARMCDAFFDYQSYQEQRNYELDEGRMQQYFNPGHVPARKVPKLTKSQIKKLAKAKKEKKEMNKKKWLLE</sequence>
<feature type="domain" description="WW" evidence="2">
    <location>
        <begin position="11"/>
        <end position="45"/>
    </location>
</feature>